<reference evidence="1 2" key="1">
    <citation type="submission" date="2015-04" db="EMBL/GenBank/DDBJ databases">
        <authorList>
            <person name="Calcutt M.J."/>
            <person name="Foecking M.F."/>
        </authorList>
    </citation>
    <scope>NUCLEOTIDE SEQUENCE [LARGE SCALE GENOMIC DNA]</scope>
    <source>
        <strain evidence="1 2">199/55</strain>
    </source>
</reference>
<gene>
    <name evidence="1" type="ORF">MOVS_06685</name>
</gene>
<name>A0ABN4PQ61_9GAMM</name>
<proteinExistence type="predicted"/>
<accession>A0ABN4PQ61</accession>
<dbReference type="Proteomes" id="UP000076765">
    <property type="component" value="Chromosome"/>
</dbReference>
<protein>
    <submittedName>
        <fullName evidence="1">Uncharacterized protein</fullName>
    </submittedName>
</protein>
<evidence type="ECO:0000313" key="1">
    <source>
        <dbReference type="EMBL" id="ANB91712.1"/>
    </source>
</evidence>
<evidence type="ECO:0000313" key="2">
    <source>
        <dbReference type="Proteomes" id="UP000076765"/>
    </source>
</evidence>
<sequence length="61" mass="7200">MTDGLNRLIVLHEYVLDIAPQHLNKAFLDGFAFHDDLGEDFDNKFHNFNEQIKKVLIIRLF</sequence>
<dbReference type="EMBL" id="CP011158">
    <property type="protein sequence ID" value="ANB91712.1"/>
    <property type="molecule type" value="Genomic_DNA"/>
</dbReference>
<keyword evidence="2" id="KW-1185">Reference proteome</keyword>
<organism evidence="1 2">
    <name type="scientific">Moraxella ovis</name>
    <dbReference type="NCBI Taxonomy" id="29433"/>
    <lineage>
        <taxon>Bacteria</taxon>
        <taxon>Pseudomonadati</taxon>
        <taxon>Pseudomonadota</taxon>
        <taxon>Gammaproteobacteria</taxon>
        <taxon>Moraxellales</taxon>
        <taxon>Moraxellaceae</taxon>
        <taxon>Moraxella</taxon>
    </lineage>
</organism>